<dbReference type="GO" id="GO:0005886">
    <property type="term" value="C:plasma membrane"/>
    <property type="evidence" value="ECO:0007669"/>
    <property type="project" value="TreeGrafter"/>
</dbReference>
<sequence length="272" mass="31701">MENLNYLAIIEGKVEKLCSYAFNNLNKLESLVSFSARIEHIESNAFVGLDNLKKLILIESELTDLPQDVFKSLENLTVLNLHDSIASKFDAECLNVLTNLEFLSLYNFDKDEKILNLNKLNLSKLKYLAINSKKVPNFELNLEFLIINGLEEFNDEMFKNLQDLKGLIFETNGKFLCEIKREIFKYLNNLEHLVICFDKLNKQGIDFININLDYFGKFIDKENIYLKFDDSESYRITISCHHDKLSFFKNFIKVGKIAESAIYDYHDAYLGH</sequence>
<accession>A0A814QYV4</accession>
<dbReference type="GO" id="GO:1901224">
    <property type="term" value="P:positive regulation of non-canonical NF-kappaB signal transduction"/>
    <property type="evidence" value="ECO:0007669"/>
    <property type="project" value="TreeGrafter"/>
</dbReference>
<keyword evidence="2" id="KW-1185">Reference proteome</keyword>
<dbReference type="Pfam" id="PF13855">
    <property type="entry name" value="LRR_8"/>
    <property type="match status" value="1"/>
</dbReference>
<proteinExistence type="predicted"/>
<dbReference type="OrthoDB" id="676979at2759"/>
<dbReference type="InterPro" id="IPR001611">
    <property type="entry name" value="Leu-rich_rpt"/>
</dbReference>
<evidence type="ECO:0000313" key="2">
    <source>
        <dbReference type="Proteomes" id="UP000663879"/>
    </source>
</evidence>
<organism evidence="1 2">
    <name type="scientific">Brachionus calyciflorus</name>
    <dbReference type="NCBI Taxonomy" id="104777"/>
    <lineage>
        <taxon>Eukaryota</taxon>
        <taxon>Metazoa</taxon>
        <taxon>Spiralia</taxon>
        <taxon>Gnathifera</taxon>
        <taxon>Rotifera</taxon>
        <taxon>Eurotatoria</taxon>
        <taxon>Monogononta</taxon>
        <taxon>Pseudotrocha</taxon>
        <taxon>Ploima</taxon>
        <taxon>Brachionidae</taxon>
        <taxon>Brachionus</taxon>
    </lineage>
</organism>
<dbReference type="PANTHER" id="PTHR31450:SF4">
    <property type="entry name" value="LEUCINE-RICH REPEAT-CONTAINING PROTEIN 19"/>
    <property type="match status" value="1"/>
</dbReference>
<reference evidence="1" key="1">
    <citation type="submission" date="2021-02" db="EMBL/GenBank/DDBJ databases">
        <authorList>
            <person name="Nowell W R."/>
        </authorList>
    </citation>
    <scope>NUCLEOTIDE SEQUENCE</scope>
    <source>
        <strain evidence="1">Ploen Becks lab</strain>
    </source>
</reference>
<gene>
    <name evidence="1" type="ORF">OXX778_LOCUS22276</name>
</gene>
<name>A0A814QYV4_9BILA</name>
<dbReference type="Gene3D" id="3.80.10.10">
    <property type="entry name" value="Ribonuclease Inhibitor"/>
    <property type="match status" value="1"/>
</dbReference>
<comment type="caution">
    <text evidence="1">The sequence shown here is derived from an EMBL/GenBank/DDBJ whole genome shotgun (WGS) entry which is preliminary data.</text>
</comment>
<dbReference type="InterPro" id="IPR032675">
    <property type="entry name" value="LRR_dom_sf"/>
</dbReference>
<dbReference type="Proteomes" id="UP000663879">
    <property type="component" value="Unassembled WGS sequence"/>
</dbReference>
<dbReference type="PANTHER" id="PTHR31450">
    <property type="entry name" value="LEUCINE-RICH REPEAT-CONTAINING PROTEIN 19 LRRC19 FAMILY MEMBER"/>
    <property type="match status" value="1"/>
</dbReference>
<evidence type="ECO:0000313" key="1">
    <source>
        <dbReference type="EMBL" id="CAF1126484.1"/>
    </source>
</evidence>
<dbReference type="EMBL" id="CAJNOC010009236">
    <property type="protein sequence ID" value="CAF1126484.1"/>
    <property type="molecule type" value="Genomic_DNA"/>
</dbReference>
<dbReference type="SUPFAM" id="SSF52058">
    <property type="entry name" value="L domain-like"/>
    <property type="match status" value="1"/>
</dbReference>
<feature type="non-terminal residue" evidence="1">
    <location>
        <position position="1"/>
    </location>
</feature>
<dbReference type="GO" id="GO:0038023">
    <property type="term" value="F:signaling receptor activity"/>
    <property type="evidence" value="ECO:0007669"/>
    <property type="project" value="TreeGrafter"/>
</dbReference>
<dbReference type="AlphaFoldDB" id="A0A814QYV4"/>
<protein>
    <submittedName>
        <fullName evidence="1">Uncharacterized protein</fullName>
    </submittedName>
</protein>